<feature type="active site" evidence="6">
    <location>
        <position position="115"/>
    </location>
</feature>
<dbReference type="GO" id="GO:0003677">
    <property type="term" value="F:DNA binding"/>
    <property type="evidence" value="ECO:0007669"/>
    <property type="project" value="InterPro"/>
</dbReference>
<feature type="binding site" evidence="7">
    <location>
        <position position="253"/>
    </location>
    <ligand>
        <name>Mg(2+)</name>
        <dbReference type="ChEBI" id="CHEBI:18420"/>
        <label>1</label>
    </ligand>
</feature>
<dbReference type="PROSITE" id="PS00728">
    <property type="entry name" value="AP_NUCLEASE_F1_3"/>
    <property type="match status" value="1"/>
</dbReference>
<dbReference type="GO" id="GO:0008081">
    <property type="term" value="F:phosphoric diester hydrolase activity"/>
    <property type="evidence" value="ECO:0007669"/>
    <property type="project" value="TreeGrafter"/>
</dbReference>
<name>A0A5J6VKA4_9VIRU</name>
<dbReference type="InterPro" id="IPR004808">
    <property type="entry name" value="AP_endonuc_1"/>
</dbReference>
<sequence length="262" mass="30796">MTKIIAWNVNGIRSITKKTFLFELLEEESPDVICFGETKLSCPSLDVEEMLVEKIKGYKYRYYDTCKKRAGYSGTAIFSKKKPLNVSYGLNIQELDMEGRVITLEFDKYYLIHVYTPNSGQALQRLDYRVNTWDIEFRNYLSKLQEKKNIIVCGDLNVANEDIDIHNPKGNKKSAGFTNKERESFKTLLADLELIDTYRYLNNDEIEYSYWSYMRKAREKNRGWRIDYFLVSKDLKDNMKKSEILTEVMGSDHAPIKLIFKL</sequence>
<comment type="similarity">
    <text evidence="2">Belongs to the DNA repair enzymes AP/ExoA family.</text>
</comment>
<dbReference type="GO" id="GO:0008311">
    <property type="term" value="F:double-stranded DNA 3'-5' DNA exonuclease activity"/>
    <property type="evidence" value="ECO:0007669"/>
    <property type="project" value="TreeGrafter"/>
</dbReference>
<evidence type="ECO:0000256" key="5">
    <source>
        <dbReference type="ARBA" id="ARBA00022842"/>
    </source>
</evidence>
<dbReference type="InterPro" id="IPR036691">
    <property type="entry name" value="Endo/exonu/phosph_ase_sf"/>
</dbReference>
<dbReference type="PANTHER" id="PTHR22748">
    <property type="entry name" value="AP ENDONUCLEASE"/>
    <property type="match status" value="1"/>
</dbReference>
<dbReference type="GO" id="GO:0003906">
    <property type="term" value="F:DNA-(apurinic or apyrimidinic site) endonuclease activity"/>
    <property type="evidence" value="ECO:0007669"/>
    <property type="project" value="TreeGrafter"/>
</dbReference>
<feature type="site" description="Interaction with DNA substrate" evidence="8">
    <location>
        <position position="253"/>
    </location>
</feature>
<reference evidence="10" key="1">
    <citation type="journal article" date="2019" name="Philos. Trans. R. Soc. Lond., B, Biol. Sci.">
        <title>Targeted metagenomic recovery of four divergent viruses reveals shared and distinctive characteristics of giant viruses of marine eukaryotes.</title>
        <authorList>
            <person name="Needham D.M."/>
            <person name="Poirier C."/>
            <person name="Hehenberger E."/>
            <person name="Jimenez V."/>
            <person name="Swalwell J.E."/>
            <person name="Santoro A.E."/>
            <person name="Worden A.Z."/>
        </authorList>
    </citation>
    <scope>NUCLEOTIDE SEQUENCE</scope>
    <source>
        <strain evidence="10">MPacV-611</strain>
    </source>
</reference>
<evidence type="ECO:0000256" key="4">
    <source>
        <dbReference type="ARBA" id="ARBA00022801"/>
    </source>
</evidence>
<evidence type="ECO:0000256" key="1">
    <source>
        <dbReference type="ARBA" id="ARBA00001936"/>
    </source>
</evidence>
<evidence type="ECO:0000256" key="7">
    <source>
        <dbReference type="PIRSR" id="PIRSR604808-2"/>
    </source>
</evidence>
<protein>
    <submittedName>
        <fullName evidence="10">Endonuclease/exonuclease/phosphatase family protein</fullName>
    </submittedName>
</protein>
<dbReference type="CDD" id="cd09087">
    <property type="entry name" value="Ape1-like_AP-endo"/>
    <property type="match status" value="1"/>
</dbReference>
<dbReference type="NCBIfam" id="TIGR00633">
    <property type="entry name" value="xth"/>
    <property type="match status" value="1"/>
</dbReference>
<dbReference type="GO" id="GO:0046872">
    <property type="term" value="F:metal ion binding"/>
    <property type="evidence" value="ECO:0007669"/>
    <property type="project" value="UniProtKB-KW"/>
</dbReference>
<dbReference type="PROSITE" id="PS51435">
    <property type="entry name" value="AP_NUCLEASE_F1_4"/>
    <property type="match status" value="1"/>
</dbReference>
<organism evidence="10">
    <name type="scientific">Megaviridae environmental sample</name>
    <dbReference type="NCBI Taxonomy" id="1737588"/>
    <lineage>
        <taxon>Viruses</taxon>
        <taxon>Varidnaviria</taxon>
        <taxon>Bamfordvirae</taxon>
        <taxon>Nucleocytoviricota</taxon>
        <taxon>Megaviricetes</taxon>
        <taxon>Imitervirales</taxon>
        <taxon>Mimiviridae</taxon>
        <taxon>environmental samples</taxon>
    </lineage>
</organism>
<feature type="binding site" evidence="7">
    <location>
        <position position="157"/>
    </location>
    <ligand>
        <name>Mg(2+)</name>
        <dbReference type="ChEBI" id="CHEBI:18420"/>
        <label>1</label>
    </ligand>
</feature>
<keyword evidence="7" id="KW-0464">Manganese</keyword>
<feature type="binding site" evidence="7">
    <location>
        <position position="155"/>
    </location>
    <ligand>
        <name>Mg(2+)</name>
        <dbReference type="ChEBI" id="CHEBI:18420"/>
        <label>1</label>
    </ligand>
</feature>
<keyword evidence="3 7" id="KW-0479">Metal-binding</keyword>
<feature type="active site" description="Proton acceptor" evidence="6">
    <location>
        <position position="253"/>
    </location>
</feature>
<dbReference type="Gene3D" id="3.60.10.10">
    <property type="entry name" value="Endonuclease/exonuclease/phosphatase"/>
    <property type="match status" value="1"/>
</dbReference>
<accession>A0A5J6VKA4</accession>
<keyword evidence="10" id="KW-0255">Endonuclease</keyword>
<dbReference type="InterPro" id="IPR005135">
    <property type="entry name" value="Endo/exonuclease/phosphatase"/>
</dbReference>
<feature type="binding site" evidence="7">
    <location>
        <position position="252"/>
    </location>
    <ligand>
        <name>Mg(2+)</name>
        <dbReference type="ChEBI" id="CHEBI:18420"/>
        <label>1</label>
    </ligand>
</feature>
<evidence type="ECO:0000256" key="2">
    <source>
        <dbReference type="ARBA" id="ARBA00007092"/>
    </source>
</evidence>
<evidence type="ECO:0000256" key="3">
    <source>
        <dbReference type="ARBA" id="ARBA00022723"/>
    </source>
</evidence>
<keyword evidence="5 7" id="KW-0460">Magnesium</keyword>
<feature type="site" description="Transition state stabilizer" evidence="8">
    <location>
        <position position="157"/>
    </location>
</feature>
<keyword evidence="10" id="KW-0540">Nuclease</keyword>
<dbReference type="InterPro" id="IPR020848">
    <property type="entry name" value="AP_endonuclease_F1_CS"/>
</dbReference>
<feature type="site" description="Important for catalytic activity" evidence="8">
    <location>
        <position position="227"/>
    </location>
</feature>
<feature type="domain" description="Endonuclease/exonuclease/phosphatase" evidence="9">
    <location>
        <begin position="6"/>
        <end position="253"/>
    </location>
</feature>
<evidence type="ECO:0000256" key="8">
    <source>
        <dbReference type="PIRSR" id="PIRSR604808-3"/>
    </source>
</evidence>
<dbReference type="EMBL" id="MN448289">
    <property type="protein sequence ID" value="QFG74502.1"/>
    <property type="molecule type" value="Genomic_DNA"/>
</dbReference>
<feature type="binding site" evidence="7">
    <location>
        <position position="37"/>
    </location>
    <ligand>
        <name>Mg(2+)</name>
        <dbReference type="ChEBI" id="CHEBI:18420"/>
        <label>1</label>
    </ligand>
</feature>
<keyword evidence="4" id="KW-0378">Hydrolase</keyword>
<evidence type="ECO:0000256" key="6">
    <source>
        <dbReference type="PIRSR" id="PIRSR604808-1"/>
    </source>
</evidence>
<evidence type="ECO:0000313" key="10">
    <source>
        <dbReference type="EMBL" id="QFG74502.1"/>
    </source>
</evidence>
<keyword evidence="10" id="KW-0269">Exonuclease</keyword>
<dbReference type="Pfam" id="PF03372">
    <property type="entry name" value="Exo_endo_phos"/>
    <property type="match status" value="1"/>
</dbReference>
<comment type="cofactor">
    <cofactor evidence="7">
        <name>Mg(2+)</name>
        <dbReference type="ChEBI" id="CHEBI:18420"/>
    </cofactor>
    <cofactor evidence="7">
        <name>Mn(2+)</name>
        <dbReference type="ChEBI" id="CHEBI:29035"/>
    </cofactor>
    <text evidence="7">Probably binds two magnesium or manganese ions per subunit.</text>
</comment>
<dbReference type="PANTHER" id="PTHR22748:SF6">
    <property type="entry name" value="DNA-(APURINIC OR APYRIMIDINIC SITE) ENDONUCLEASE"/>
    <property type="match status" value="1"/>
</dbReference>
<dbReference type="GO" id="GO:0006284">
    <property type="term" value="P:base-excision repair"/>
    <property type="evidence" value="ECO:0007669"/>
    <property type="project" value="TreeGrafter"/>
</dbReference>
<comment type="cofactor">
    <cofactor evidence="1">
        <name>Mn(2+)</name>
        <dbReference type="ChEBI" id="CHEBI:29035"/>
    </cofactor>
</comment>
<dbReference type="SUPFAM" id="SSF56219">
    <property type="entry name" value="DNase I-like"/>
    <property type="match status" value="1"/>
</dbReference>
<feature type="active site" description="Proton donor/acceptor" evidence="6">
    <location>
        <position position="155"/>
    </location>
</feature>
<feature type="binding site" evidence="7">
    <location>
        <position position="8"/>
    </location>
    <ligand>
        <name>Mg(2+)</name>
        <dbReference type="ChEBI" id="CHEBI:18420"/>
        <label>1</label>
    </ligand>
</feature>
<dbReference type="NCBIfam" id="TIGR00195">
    <property type="entry name" value="exoDNase_III"/>
    <property type="match status" value="1"/>
</dbReference>
<evidence type="ECO:0000259" key="9">
    <source>
        <dbReference type="Pfam" id="PF03372"/>
    </source>
</evidence>
<proteinExistence type="inferred from homology"/>